<dbReference type="AlphaFoldDB" id="A0A699UPA4"/>
<organism evidence="2">
    <name type="scientific">Tanacetum cinerariifolium</name>
    <name type="common">Dalmatian daisy</name>
    <name type="synonym">Chrysanthemum cinerariifolium</name>
    <dbReference type="NCBI Taxonomy" id="118510"/>
    <lineage>
        <taxon>Eukaryota</taxon>
        <taxon>Viridiplantae</taxon>
        <taxon>Streptophyta</taxon>
        <taxon>Embryophyta</taxon>
        <taxon>Tracheophyta</taxon>
        <taxon>Spermatophyta</taxon>
        <taxon>Magnoliopsida</taxon>
        <taxon>eudicotyledons</taxon>
        <taxon>Gunneridae</taxon>
        <taxon>Pentapetalae</taxon>
        <taxon>asterids</taxon>
        <taxon>campanulids</taxon>
        <taxon>Asterales</taxon>
        <taxon>Asteraceae</taxon>
        <taxon>Asteroideae</taxon>
        <taxon>Anthemideae</taxon>
        <taxon>Anthemidinae</taxon>
        <taxon>Tanacetum</taxon>
    </lineage>
</organism>
<reference evidence="2" key="1">
    <citation type="journal article" date="2019" name="Sci. Rep.">
        <title>Draft genome of Tanacetum cinerariifolium, the natural source of mosquito coil.</title>
        <authorList>
            <person name="Yamashiro T."/>
            <person name="Shiraishi A."/>
            <person name="Satake H."/>
            <person name="Nakayama K."/>
        </authorList>
    </citation>
    <scope>NUCLEOTIDE SEQUENCE</scope>
</reference>
<protein>
    <submittedName>
        <fullName evidence="2">Uncharacterized protein</fullName>
    </submittedName>
</protein>
<feature type="compositionally biased region" description="Low complexity" evidence="1">
    <location>
        <begin position="35"/>
        <end position="47"/>
    </location>
</feature>
<feature type="compositionally biased region" description="Polar residues" evidence="1">
    <location>
        <begin position="126"/>
        <end position="135"/>
    </location>
</feature>
<proteinExistence type="predicted"/>
<feature type="non-terminal residue" evidence="2">
    <location>
        <position position="158"/>
    </location>
</feature>
<evidence type="ECO:0000313" key="2">
    <source>
        <dbReference type="EMBL" id="GFD25142.1"/>
    </source>
</evidence>
<evidence type="ECO:0000256" key="1">
    <source>
        <dbReference type="SAM" id="MobiDB-lite"/>
    </source>
</evidence>
<dbReference type="EMBL" id="BKCJ011358309">
    <property type="protein sequence ID" value="GFD25142.1"/>
    <property type="molecule type" value="Genomic_DNA"/>
</dbReference>
<gene>
    <name evidence="2" type="ORF">Tci_897111</name>
</gene>
<feature type="region of interest" description="Disordered" evidence="1">
    <location>
        <begin position="1"/>
        <end position="52"/>
    </location>
</feature>
<feature type="region of interest" description="Disordered" evidence="1">
    <location>
        <begin position="126"/>
        <end position="158"/>
    </location>
</feature>
<comment type="caution">
    <text evidence="2">The sequence shown here is derived from an EMBL/GenBank/DDBJ whole genome shotgun (WGS) entry which is preliminary data.</text>
</comment>
<accession>A0A699UPA4</accession>
<sequence>MSGGPSKKPAKPTVETAASATPAGMVRERPAALYTSGTTDDTPSPTSIKPREAISKVGNATANVSPTVVSTPLSCKVRARPNLSVNQSAMKRPVAIMAIKAEKPRPTCAFSASTIFLKYTPLQSNMVPSDSNEQKASIPRSIRLLSGSTKSGWSAGLG</sequence>
<name>A0A699UPA4_TANCI</name>